<evidence type="ECO:0000256" key="5">
    <source>
        <dbReference type="ARBA" id="ARBA00022643"/>
    </source>
</evidence>
<reference evidence="13 14" key="1">
    <citation type="submission" date="2024-09" db="EMBL/GenBank/DDBJ databases">
        <authorList>
            <person name="Sun Q."/>
            <person name="Mori K."/>
        </authorList>
    </citation>
    <scope>NUCLEOTIDE SEQUENCE [LARGE SCALE GENOMIC DNA]</scope>
    <source>
        <strain evidence="13 14">CCM 7468</strain>
    </source>
</reference>
<dbReference type="InterPro" id="IPR036890">
    <property type="entry name" value="HATPase_C_sf"/>
</dbReference>
<dbReference type="Gene3D" id="3.30.450.20">
    <property type="entry name" value="PAS domain"/>
    <property type="match status" value="2"/>
</dbReference>
<comment type="caution">
    <text evidence="13">The sequence shown here is derived from an EMBL/GenBank/DDBJ whole genome shotgun (WGS) entry which is preliminary data.</text>
</comment>
<evidence type="ECO:0000256" key="1">
    <source>
        <dbReference type="ARBA" id="ARBA00000085"/>
    </source>
</evidence>
<accession>A0ABV6IVP0</accession>
<keyword evidence="8" id="KW-0547">Nucleotide-binding</keyword>
<keyword evidence="6 13" id="KW-0808">Transferase</keyword>
<protein>
    <recommendedName>
        <fullName evidence="2">histidine kinase</fullName>
        <ecNumber evidence="2">2.7.13.3</ecNumber>
    </recommendedName>
</protein>
<evidence type="ECO:0000256" key="4">
    <source>
        <dbReference type="ARBA" id="ARBA00022630"/>
    </source>
</evidence>
<keyword evidence="3" id="KW-0597">Phosphoprotein</keyword>
<evidence type="ECO:0000256" key="10">
    <source>
        <dbReference type="ARBA" id="ARBA00022840"/>
    </source>
</evidence>
<dbReference type="EC" id="2.7.13.3" evidence="2"/>
<dbReference type="Gene3D" id="2.10.70.100">
    <property type="match status" value="1"/>
</dbReference>
<dbReference type="Proteomes" id="UP001589789">
    <property type="component" value="Unassembled WGS sequence"/>
</dbReference>
<evidence type="ECO:0000259" key="12">
    <source>
        <dbReference type="PROSITE" id="PS50113"/>
    </source>
</evidence>
<evidence type="ECO:0000313" key="13">
    <source>
        <dbReference type="EMBL" id="MFC0387669.1"/>
    </source>
</evidence>
<dbReference type="Pfam" id="PF08447">
    <property type="entry name" value="PAS_3"/>
    <property type="match status" value="1"/>
</dbReference>
<dbReference type="InterPro" id="IPR013655">
    <property type="entry name" value="PAS_fold_3"/>
</dbReference>
<sequence length="497" mass="54851">MAERIRTHDWAATPVGSIEGWPQSMHVAVRLILGSRQPMFLWWGPAWTRIYNDACIAILGPERHPHVLGSSAQGEKSTLWAVIGPQIEQVLAGGKATWHENGIVPVFRDGRWQDARWDYGFSPIDEPTAPNGVGGVLAICREVTQEHAQREALRESQACLQAAVELVGLCPYSVDMATGTRIWDNRLRKIWGLPPGAHVDRQVFLSAIHPSDRPRVEAALEAGSNPRSDGVYHLEYRVIGIGDGVERWVSAHGQTAFKEGRPVTFVGAALDITDRKRADARLRASEERLTLLVAELQHRTRNLLAVVKSLSSRSLSQSKSLDDFAERFEARLDALSRANGLLSRLHKDDRITFDALVRMELSAHGAFDAEGLCHQIQLSGPEGVQLRSSTVQTLALGLHELATNALKHGALSQPQGRLRVDWRLLNREGREPLLVIEWEESGVSIKTGPGSQPDRRGYGRELIECALPYQLQAEVSYNLRPGGLRCAITLPATSGAD</sequence>
<dbReference type="InterPro" id="IPR000700">
    <property type="entry name" value="PAS-assoc_C"/>
</dbReference>
<evidence type="ECO:0000256" key="3">
    <source>
        <dbReference type="ARBA" id="ARBA00022553"/>
    </source>
</evidence>
<evidence type="ECO:0000256" key="9">
    <source>
        <dbReference type="ARBA" id="ARBA00022777"/>
    </source>
</evidence>
<dbReference type="InterPro" id="IPR035965">
    <property type="entry name" value="PAS-like_dom_sf"/>
</dbReference>
<evidence type="ECO:0000256" key="8">
    <source>
        <dbReference type="ARBA" id="ARBA00022741"/>
    </source>
</evidence>
<dbReference type="Gene3D" id="3.30.565.10">
    <property type="entry name" value="Histidine kinase-like ATPase, C-terminal domain"/>
    <property type="match status" value="1"/>
</dbReference>
<evidence type="ECO:0000256" key="11">
    <source>
        <dbReference type="ARBA" id="ARBA00023026"/>
    </source>
</evidence>
<keyword evidence="5" id="KW-0288">FMN</keyword>
<dbReference type="SMART" id="SM00911">
    <property type="entry name" value="HWE_HK"/>
    <property type="match status" value="1"/>
</dbReference>
<evidence type="ECO:0000256" key="2">
    <source>
        <dbReference type="ARBA" id="ARBA00012438"/>
    </source>
</evidence>
<keyword evidence="10" id="KW-0067">ATP-binding</keyword>
<evidence type="ECO:0000256" key="6">
    <source>
        <dbReference type="ARBA" id="ARBA00022679"/>
    </source>
</evidence>
<keyword evidence="7" id="KW-0677">Repeat</keyword>
<dbReference type="NCBIfam" id="TIGR00229">
    <property type="entry name" value="sensory_box"/>
    <property type="match status" value="1"/>
</dbReference>
<dbReference type="PANTHER" id="PTHR41523:SF7">
    <property type="entry name" value="HISTIDINE KINASE"/>
    <property type="match status" value="1"/>
</dbReference>
<comment type="catalytic activity">
    <reaction evidence="1">
        <text>ATP + protein L-histidine = ADP + protein N-phospho-L-histidine.</text>
        <dbReference type="EC" id="2.7.13.3"/>
    </reaction>
</comment>
<keyword evidence="11" id="KW-0843">Virulence</keyword>
<dbReference type="GO" id="GO:0004673">
    <property type="term" value="F:protein histidine kinase activity"/>
    <property type="evidence" value="ECO:0007669"/>
    <property type="project" value="UniProtKB-EC"/>
</dbReference>
<dbReference type="InterPro" id="IPR011102">
    <property type="entry name" value="Sig_transdc_His_kinase_HWE"/>
</dbReference>
<dbReference type="InterPro" id="IPR000014">
    <property type="entry name" value="PAS"/>
</dbReference>
<evidence type="ECO:0000256" key="7">
    <source>
        <dbReference type="ARBA" id="ARBA00022737"/>
    </source>
</evidence>
<feature type="domain" description="PAC" evidence="12">
    <location>
        <begin position="232"/>
        <end position="284"/>
    </location>
</feature>
<dbReference type="PANTHER" id="PTHR41523">
    <property type="entry name" value="TWO-COMPONENT SYSTEM SENSOR PROTEIN"/>
    <property type="match status" value="1"/>
</dbReference>
<dbReference type="RefSeq" id="WP_377053346.1">
    <property type="nucleotide sequence ID" value="NZ_JBHLVZ010000069.1"/>
</dbReference>
<gene>
    <name evidence="13" type="ORF">ACFFIC_19285</name>
</gene>
<dbReference type="Pfam" id="PF07536">
    <property type="entry name" value="HWE_HK"/>
    <property type="match status" value="1"/>
</dbReference>
<dbReference type="PROSITE" id="PS50113">
    <property type="entry name" value="PAC"/>
    <property type="match status" value="1"/>
</dbReference>
<dbReference type="EMBL" id="JBHLVZ010000069">
    <property type="protein sequence ID" value="MFC0387669.1"/>
    <property type="molecule type" value="Genomic_DNA"/>
</dbReference>
<keyword evidence="4" id="KW-0285">Flavoprotein</keyword>
<evidence type="ECO:0000313" key="14">
    <source>
        <dbReference type="Proteomes" id="UP001589789"/>
    </source>
</evidence>
<organism evidence="13 14">
    <name type="scientific">Muricoccus vinaceus</name>
    <dbReference type="NCBI Taxonomy" id="424704"/>
    <lineage>
        <taxon>Bacteria</taxon>
        <taxon>Pseudomonadati</taxon>
        <taxon>Pseudomonadota</taxon>
        <taxon>Alphaproteobacteria</taxon>
        <taxon>Acetobacterales</taxon>
        <taxon>Roseomonadaceae</taxon>
        <taxon>Muricoccus</taxon>
    </lineage>
</organism>
<dbReference type="SUPFAM" id="SSF55785">
    <property type="entry name" value="PYP-like sensor domain (PAS domain)"/>
    <property type="match status" value="1"/>
</dbReference>
<keyword evidence="9 13" id="KW-0418">Kinase</keyword>
<proteinExistence type="predicted"/>
<name>A0ABV6IVP0_9PROT</name>
<keyword evidence="14" id="KW-1185">Reference proteome</keyword>